<name>X1MU05_9ZZZZ</name>
<gene>
    <name evidence="1" type="ORF">S06H3_09965</name>
</gene>
<accession>X1MU05</accession>
<evidence type="ECO:0000313" key="1">
    <source>
        <dbReference type="EMBL" id="GAI18190.1"/>
    </source>
</evidence>
<dbReference type="EMBL" id="BARV01004511">
    <property type="protein sequence ID" value="GAI18190.1"/>
    <property type="molecule type" value="Genomic_DNA"/>
</dbReference>
<protein>
    <submittedName>
        <fullName evidence="1">Uncharacterized protein</fullName>
    </submittedName>
</protein>
<comment type="caution">
    <text evidence="1">The sequence shown here is derived from an EMBL/GenBank/DDBJ whole genome shotgun (WGS) entry which is preliminary data.</text>
</comment>
<dbReference type="AlphaFoldDB" id="X1MU05"/>
<proteinExistence type="predicted"/>
<sequence>EVTLWRDQGIEETAERIETIVNEVVCMVDKRRVPKLFIKDGKPYKIKSMLE</sequence>
<feature type="non-terminal residue" evidence="1">
    <location>
        <position position="1"/>
    </location>
</feature>
<organism evidence="1">
    <name type="scientific">marine sediment metagenome</name>
    <dbReference type="NCBI Taxonomy" id="412755"/>
    <lineage>
        <taxon>unclassified sequences</taxon>
        <taxon>metagenomes</taxon>
        <taxon>ecological metagenomes</taxon>
    </lineage>
</organism>
<reference evidence="1" key="1">
    <citation type="journal article" date="2014" name="Front. Microbiol.">
        <title>High frequency of phylogenetically diverse reductive dehalogenase-homologous genes in deep subseafloor sedimentary metagenomes.</title>
        <authorList>
            <person name="Kawai M."/>
            <person name="Futagami T."/>
            <person name="Toyoda A."/>
            <person name="Takaki Y."/>
            <person name="Nishi S."/>
            <person name="Hori S."/>
            <person name="Arai W."/>
            <person name="Tsubouchi T."/>
            <person name="Morono Y."/>
            <person name="Uchiyama I."/>
            <person name="Ito T."/>
            <person name="Fujiyama A."/>
            <person name="Inagaki F."/>
            <person name="Takami H."/>
        </authorList>
    </citation>
    <scope>NUCLEOTIDE SEQUENCE</scope>
    <source>
        <strain evidence="1">Expedition CK06-06</strain>
    </source>
</reference>